<dbReference type="Proteomes" id="UP000044938">
    <property type="component" value="Unassembled WGS sequence"/>
</dbReference>
<sequence>MPARSDDNPKVAETVWASDGSKDSGSDPYLRTLASWRAVAAVNGGSPPLIWVRPPGIASWICGALTTCESRVNAVWVPIWAAV</sequence>
<dbReference type="Proteomes" id="UP000046680">
    <property type="component" value="Unassembled WGS sequence"/>
</dbReference>
<protein>
    <submittedName>
        <fullName evidence="4">Uncharacterized protein</fullName>
    </submittedName>
</protein>
<evidence type="ECO:0000313" key="3">
    <source>
        <dbReference type="EMBL" id="COW82027.1"/>
    </source>
</evidence>
<dbReference type="EMBL" id="CSAJ01000963">
    <property type="protein sequence ID" value="COX41990.1"/>
    <property type="molecule type" value="Genomic_DNA"/>
</dbReference>
<reference evidence="5" key="2">
    <citation type="submission" date="2015-03" db="EMBL/GenBank/DDBJ databases">
        <authorList>
            <consortium name="Pathogen Informatics"/>
            <person name="Murphy D."/>
        </authorList>
    </citation>
    <scope>NUCLEOTIDE SEQUENCE</scope>
    <source>
        <strain evidence="5">N09902308</strain>
    </source>
</reference>
<evidence type="ECO:0000313" key="9">
    <source>
        <dbReference type="Proteomes" id="UP000046680"/>
    </source>
</evidence>
<evidence type="ECO:0000313" key="2">
    <source>
        <dbReference type="EMBL" id="CFR89764.1"/>
    </source>
</evidence>
<dbReference type="Proteomes" id="UP000045842">
    <property type="component" value="Unassembled WGS sequence"/>
</dbReference>
<dbReference type="AlphaFoldDB" id="A0A655JQE4"/>
<feature type="region of interest" description="Disordered" evidence="1">
    <location>
        <begin position="1"/>
        <end position="26"/>
    </location>
</feature>
<dbReference type="EMBL" id="CGCX01001161">
    <property type="protein sequence ID" value="CFR89764.1"/>
    <property type="molecule type" value="Genomic_DNA"/>
</dbReference>
<organism evidence="4 7">
    <name type="scientific">Mycobacterium tuberculosis</name>
    <dbReference type="NCBI Taxonomy" id="1773"/>
    <lineage>
        <taxon>Bacteria</taxon>
        <taxon>Bacillati</taxon>
        <taxon>Actinomycetota</taxon>
        <taxon>Actinomycetes</taxon>
        <taxon>Mycobacteriales</taxon>
        <taxon>Mycobacteriaceae</taxon>
        <taxon>Mycobacterium</taxon>
        <taxon>Mycobacterium tuberculosis complex</taxon>
    </lineage>
</organism>
<evidence type="ECO:0000313" key="8">
    <source>
        <dbReference type="Proteomes" id="UP000045842"/>
    </source>
</evidence>
<evidence type="ECO:0000313" key="6">
    <source>
        <dbReference type="Proteomes" id="UP000039021"/>
    </source>
</evidence>
<dbReference type="Proteomes" id="UP000039021">
    <property type="component" value="Unassembled WGS sequence"/>
</dbReference>
<proteinExistence type="predicted"/>
<evidence type="ECO:0000313" key="5">
    <source>
        <dbReference type="EMBL" id="COY59818.1"/>
    </source>
</evidence>
<feature type="compositionally biased region" description="Basic and acidic residues" evidence="1">
    <location>
        <begin position="1"/>
        <end position="10"/>
    </location>
</feature>
<dbReference type="EMBL" id="CSBK01001374">
    <property type="protein sequence ID" value="COY59818.1"/>
    <property type="molecule type" value="Genomic_DNA"/>
</dbReference>
<name>A0A655JQE4_MYCTX</name>
<gene>
    <name evidence="2" type="ORF">ERS007657_02791</name>
    <name evidence="3" type="ORF">ERS007679_04355</name>
    <name evidence="4" type="ORF">ERS007720_04476</name>
    <name evidence="5" type="ORF">ERS007739_02853</name>
</gene>
<evidence type="ECO:0000313" key="4">
    <source>
        <dbReference type="EMBL" id="COX41990.1"/>
    </source>
</evidence>
<dbReference type="EMBL" id="CSAD01001070">
    <property type="protein sequence ID" value="COW82027.1"/>
    <property type="molecule type" value="Genomic_DNA"/>
</dbReference>
<accession>A0A655JQE4</accession>
<evidence type="ECO:0000256" key="1">
    <source>
        <dbReference type="SAM" id="MobiDB-lite"/>
    </source>
</evidence>
<evidence type="ECO:0000313" key="7">
    <source>
        <dbReference type="Proteomes" id="UP000044938"/>
    </source>
</evidence>
<reference evidence="6 7" key="1">
    <citation type="submission" date="2015-03" db="EMBL/GenBank/DDBJ databases">
        <authorList>
            <consortium name="Pathogen Informatics"/>
        </authorList>
    </citation>
    <scope>NUCLEOTIDE SEQUENCE [LARGE SCALE GENOMIC DNA]</scope>
    <source>
        <strain evidence="2 9">C09601061</strain>
        <strain evidence="3 8">G09801536</strain>
        <strain evidence="4 7">M09401471</strain>
        <strain evidence="6">N09902308</strain>
    </source>
</reference>